<feature type="compositionally biased region" description="Basic and acidic residues" evidence="1">
    <location>
        <begin position="168"/>
        <end position="179"/>
    </location>
</feature>
<feature type="compositionally biased region" description="Low complexity" evidence="1">
    <location>
        <begin position="616"/>
        <end position="630"/>
    </location>
</feature>
<feature type="compositionally biased region" description="Polar residues" evidence="1">
    <location>
        <begin position="512"/>
        <end position="540"/>
    </location>
</feature>
<comment type="caution">
    <text evidence="2">The sequence shown here is derived from an EMBL/GenBank/DDBJ whole genome shotgun (WGS) entry which is preliminary data.</text>
</comment>
<feature type="compositionally biased region" description="Polar residues" evidence="1">
    <location>
        <begin position="892"/>
        <end position="911"/>
    </location>
</feature>
<feature type="compositionally biased region" description="Polar residues" evidence="1">
    <location>
        <begin position="238"/>
        <end position="252"/>
    </location>
</feature>
<feature type="compositionally biased region" description="Basic and acidic residues" evidence="1">
    <location>
        <begin position="223"/>
        <end position="234"/>
    </location>
</feature>
<accession>A0ABR3GUB4</accession>
<feature type="compositionally biased region" description="Basic and acidic residues" evidence="1">
    <location>
        <begin position="25"/>
        <end position="44"/>
    </location>
</feature>
<feature type="compositionally biased region" description="Polar residues" evidence="1">
    <location>
        <begin position="631"/>
        <end position="653"/>
    </location>
</feature>
<dbReference type="Proteomes" id="UP001447188">
    <property type="component" value="Unassembled WGS sequence"/>
</dbReference>
<feature type="region of interest" description="Disordered" evidence="1">
    <location>
        <begin position="741"/>
        <end position="792"/>
    </location>
</feature>
<feature type="region of interest" description="Disordered" evidence="1">
    <location>
        <begin position="164"/>
        <end position="190"/>
    </location>
</feature>
<protein>
    <submittedName>
        <fullName evidence="2">Uncharacterized protein</fullName>
    </submittedName>
</protein>
<dbReference type="EMBL" id="JBBBZM010000010">
    <property type="protein sequence ID" value="KAL0639509.1"/>
    <property type="molecule type" value="Genomic_DNA"/>
</dbReference>
<feature type="compositionally biased region" description="Low complexity" evidence="1">
    <location>
        <begin position="981"/>
        <end position="995"/>
    </location>
</feature>
<sequence>MEDDWASPWADAHDRSPTEVIKKLDARDDAHNAAKPGDEPERRVPGGNITVHANDPWGGGEHGFGDASAWASPSPAVRPGGTPAIGGGSGLPRWDEHVEVKVPSFVVEKAGDEKRRSLNAVQDAVQHTGRGEPGEWFGDRDAIHKTSLNLPTAVTDEADVWAAGSDWGDTKSEKAEEPPLNKGVLPEVTPERITQFGTSIEDIDKTISIQESSKESQFTDSTILDHEPTGHEIRINASGESSESGNPSTEDTQPPFGLGIDVAQETTQGAEPEKGAEVIHDEVENSGLKEGLKVEEDSDDDFGDFADEEEFQDAQEDFPEETTASISELAPLPQTPRLRPDIMFDIQTSLVNKLYPIFTTYPEPPPIEEELIYSTDSRKAWYRLSQSSTIRKDKSGDDDYVRVTWHGSKVQQDVGKIVARWLTEDRNSGSGVALGGSRRLGAMFGWGEGIEPKAAPAPLNLLKGNTSDRSGIDSLGLGGQGAEKSPSAISTTTVLPAESGVALSSPQMTGFGWSSFNNTQPTMESSRPGSNLAHSRTPSHSLAAVGEDKPPSTHSRASSYETRDPSGILSQPVTPGRSTKSDSPISSNHSRQPSHTPSLAPTQPSSPRSIRRSTEVVETTLITETRTDNTLPSTRVVSKSVDQAPEKTSASASGTDFDEWHAFENMTTTVKLPSAKDANCDFDEWGAFGDLAKAENPQTAGSKATSSVGAQAQISGLPIKISEKEKGVIGSKEDEWSAFEEAGAASKTASLDKSSARSSLQIPMKLEDEGKSDNGSCLAAFKDPLTFNPPSEQPLARAQVKLTEGSRLSAQKTDDWGSFDAFEGALTSSPAVSTPLSTDIPQGSIAKSVVTPDLEVQPTDNWGSFEAFESALTPQPLISSQPPRIPSIQPLKQSNVKPAGKPSSNDQNNEAWGSFGIVEKPRSKTAGNFSLPTLSTSSNTAIKPPVPQVSSTPVVTEDDDDDWGEMVQSPQVPDAGSCFDSTLRPTSSTPRTLSPVHPQFTQPSPLLQPAPTMSMFDFSSFETKTPVPERSSKPANGGGTDTWDLSFFDSPVAANKTPVNVAASSQRGNDLWDAPAPAVVGRRMNAREAEEDRIVKGIVDGLPDLGYMLQQM</sequence>
<feature type="compositionally biased region" description="Basic and acidic residues" evidence="1">
    <location>
        <begin position="271"/>
        <end position="283"/>
    </location>
</feature>
<feature type="region of interest" description="Disordered" evidence="1">
    <location>
        <begin position="209"/>
        <end position="304"/>
    </location>
</feature>
<feature type="compositionally biased region" description="Polar residues" evidence="1">
    <location>
        <begin position="925"/>
        <end position="941"/>
    </location>
</feature>
<keyword evidence="3" id="KW-1185">Reference proteome</keyword>
<name>A0ABR3GUB4_9PEZI</name>
<feature type="compositionally biased region" description="Polar residues" evidence="1">
    <location>
        <begin position="209"/>
        <end position="222"/>
    </location>
</feature>
<feature type="region of interest" description="Disordered" evidence="1">
    <location>
        <begin position="25"/>
        <end position="92"/>
    </location>
</feature>
<evidence type="ECO:0000313" key="2">
    <source>
        <dbReference type="EMBL" id="KAL0639509.1"/>
    </source>
</evidence>
<evidence type="ECO:0000313" key="3">
    <source>
        <dbReference type="Proteomes" id="UP001447188"/>
    </source>
</evidence>
<organism evidence="2 3">
    <name type="scientific">Discina gigas</name>
    <dbReference type="NCBI Taxonomy" id="1032678"/>
    <lineage>
        <taxon>Eukaryota</taxon>
        <taxon>Fungi</taxon>
        <taxon>Dikarya</taxon>
        <taxon>Ascomycota</taxon>
        <taxon>Pezizomycotina</taxon>
        <taxon>Pezizomycetes</taxon>
        <taxon>Pezizales</taxon>
        <taxon>Discinaceae</taxon>
        <taxon>Discina</taxon>
    </lineage>
</organism>
<feature type="region of interest" description="Disordered" evidence="1">
    <location>
        <begin position="873"/>
        <end position="1042"/>
    </location>
</feature>
<evidence type="ECO:0000256" key="1">
    <source>
        <dbReference type="SAM" id="MobiDB-lite"/>
    </source>
</evidence>
<reference evidence="2 3" key="1">
    <citation type="submission" date="2024-02" db="EMBL/GenBank/DDBJ databases">
        <title>Discinaceae phylogenomics.</title>
        <authorList>
            <person name="Dirks A.C."/>
            <person name="James T.Y."/>
        </authorList>
    </citation>
    <scope>NUCLEOTIDE SEQUENCE [LARGE SCALE GENOMIC DNA]</scope>
    <source>
        <strain evidence="2 3">ACD0624</strain>
    </source>
</reference>
<gene>
    <name evidence="2" type="ORF">Q9L58_001335</name>
</gene>
<feature type="compositionally biased region" description="Polar residues" evidence="1">
    <location>
        <begin position="747"/>
        <end position="761"/>
    </location>
</feature>
<feature type="compositionally biased region" description="Polar residues" evidence="1">
    <location>
        <begin position="568"/>
        <end position="608"/>
    </location>
</feature>
<feature type="compositionally biased region" description="Low complexity" evidence="1">
    <location>
        <begin position="874"/>
        <end position="891"/>
    </location>
</feature>
<proteinExistence type="predicted"/>
<feature type="region of interest" description="Disordered" evidence="1">
    <location>
        <begin position="512"/>
        <end position="653"/>
    </location>
</feature>